<dbReference type="EMBL" id="CP002159">
    <property type="protein sequence ID" value="ADL56755.1"/>
    <property type="molecule type" value="Genomic_DNA"/>
</dbReference>
<dbReference type="AlphaFoldDB" id="D9SDF7"/>
<evidence type="ECO:0000313" key="2">
    <source>
        <dbReference type="EMBL" id="ADL56755.1"/>
    </source>
</evidence>
<sequence length="165" mass="18375">MPRPSVIPGIKARLEEYLDQKEAEYLAQDDLNRQPTLPCTPDGKINVRAVATAIDLTVNQEKYLFERKELTDLINCIAEGQELLSIGSRLHQSASDKAIKARLTMQAKSAQEDSQAAVEAVSTQQELLSRIAQLSTELEETKAENVRLRAQLDAVREGLWVSIES</sequence>
<dbReference type="RefSeq" id="WP_013294657.1">
    <property type="nucleotide sequence ID" value="NC_014394.1"/>
</dbReference>
<evidence type="ECO:0000313" key="3">
    <source>
        <dbReference type="Proteomes" id="UP000001235"/>
    </source>
</evidence>
<feature type="coiled-coil region" evidence="1">
    <location>
        <begin position="124"/>
        <end position="158"/>
    </location>
</feature>
<dbReference type="Proteomes" id="UP000001235">
    <property type="component" value="Chromosome"/>
</dbReference>
<dbReference type="eggNOG" id="ENOG5031B4Q">
    <property type="taxonomic scope" value="Bacteria"/>
</dbReference>
<reference evidence="2 3" key="1">
    <citation type="submission" date="2010-08" db="EMBL/GenBank/DDBJ databases">
        <title>Complete sequence of Gallionella capsiferriformans ES-2.</title>
        <authorList>
            <consortium name="US DOE Joint Genome Institute"/>
            <person name="Lucas S."/>
            <person name="Copeland A."/>
            <person name="Lapidus A."/>
            <person name="Cheng J.-F."/>
            <person name="Bruce D."/>
            <person name="Goodwin L."/>
            <person name="Pitluck S."/>
            <person name="Chertkov O."/>
            <person name="Davenport K.W."/>
            <person name="Detter J.C."/>
            <person name="Han C."/>
            <person name="Tapia R."/>
            <person name="Land M."/>
            <person name="Hauser L."/>
            <person name="Chang Y.-J."/>
            <person name="Jeffries C."/>
            <person name="Kyrpides N."/>
            <person name="Ivanova N."/>
            <person name="Mikhailova N."/>
            <person name="Shelobolina E.S."/>
            <person name="Picardal F."/>
            <person name="Roden E."/>
            <person name="Emerson D."/>
            <person name="Woyke T."/>
        </authorList>
    </citation>
    <scope>NUCLEOTIDE SEQUENCE [LARGE SCALE GENOMIC DNA]</scope>
    <source>
        <strain evidence="2 3">ES-2</strain>
    </source>
</reference>
<accession>D9SDF7</accession>
<gene>
    <name evidence="2" type="ordered locus">Galf_2760</name>
</gene>
<protein>
    <submittedName>
        <fullName evidence="2">Uncharacterized protein</fullName>
    </submittedName>
</protein>
<organism evidence="2 3">
    <name type="scientific">Gallionella capsiferriformans (strain ES-2)</name>
    <name type="common">Gallionella ferruginea capsiferriformans (strain ES-2)</name>
    <dbReference type="NCBI Taxonomy" id="395494"/>
    <lineage>
        <taxon>Bacteria</taxon>
        <taxon>Pseudomonadati</taxon>
        <taxon>Pseudomonadota</taxon>
        <taxon>Betaproteobacteria</taxon>
        <taxon>Nitrosomonadales</taxon>
        <taxon>Gallionellaceae</taxon>
        <taxon>Gallionella</taxon>
    </lineage>
</organism>
<dbReference type="STRING" id="395494.Galf_2760"/>
<name>D9SDF7_GALCS</name>
<keyword evidence="1" id="KW-0175">Coiled coil</keyword>
<dbReference type="OrthoDB" id="9151908at2"/>
<dbReference type="KEGG" id="gca:Galf_2760"/>
<proteinExistence type="predicted"/>
<evidence type="ECO:0000256" key="1">
    <source>
        <dbReference type="SAM" id="Coils"/>
    </source>
</evidence>
<dbReference type="HOGENOM" id="CLU_1718797_0_0_4"/>
<keyword evidence="3" id="KW-1185">Reference proteome</keyword>